<evidence type="ECO:0000256" key="5">
    <source>
        <dbReference type="ARBA" id="ARBA00022880"/>
    </source>
</evidence>
<dbReference type="SMR" id="A0A229WFL9"/>
<organism evidence="12 13">
    <name type="scientific">Aspergillus fumigatus</name>
    <name type="common">Neosartorya fumigata</name>
    <dbReference type="NCBI Taxonomy" id="746128"/>
    <lineage>
        <taxon>Eukaryota</taxon>
        <taxon>Fungi</taxon>
        <taxon>Dikarya</taxon>
        <taxon>Ascomycota</taxon>
        <taxon>Pezizomycotina</taxon>
        <taxon>Eurotiomycetes</taxon>
        <taxon>Eurotiomycetidae</taxon>
        <taxon>Eurotiales</taxon>
        <taxon>Aspergillaceae</taxon>
        <taxon>Aspergillus</taxon>
        <taxon>Aspergillus subgen. Fumigati</taxon>
    </lineage>
</organism>
<dbReference type="Pfam" id="PF04821">
    <property type="entry name" value="TIMELESS"/>
    <property type="match status" value="1"/>
</dbReference>
<gene>
    <name evidence="12" type="primary">TOF1</name>
    <name evidence="12" type="ORF">KXV57_006130</name>
</gene>
<keyword evidence="4" id="KW-0227">DNA damage</keyword>
<dbReference type="Proteomes" id="UP000813423">
    <property type="component" value="Unassembled WGS sequence"/>
</dbReference>
<comment type="caution">
    <text evidence="12">The sequence shown here is derived from an EMBL/GenBank/DDBJ whole genome shotgun (WGS) entry which is preliminary data.</text>
</comment>
<dbReference type="EMBL" id="JAIBSC010000043">
    <property type="protein sequence ID" value="KAH1905012.1"/>
    <property type="molecule type" value="Genomic_DNA"/>
</dbReference>
<dbReference type="GO" id="GO:0006281">
    <property type="term" value="P:DNA repair"/>
    <property type="evidence" value="ECO:0007669"/>
    <property type="project" value="UniProtKB-KW"/>
</dbReference>
<evidence type="ECO:0000313" key="12">
    <source>
        <dbReference type="EMBL" id="KAH1905012.1"/>
    </source>
</evidence>
<feature type="compositionally biased region" description="Acidic residues" evidence="10">
    <location>
        <begin position="1108"/>
        <end position="1118"/>
    </location>
</feature>
<accession>A0A229WFL9</accession>
<dbReference type="OMA" id="VNHHRHT"/>
<evidence type="ECO:0000256" key="6">
    <source>
        <dbReference type="ARBA" id="ARBA00023204"/>
    </source>
</evidence>
<evidence type="ECO:0000256" key="10">
    <source>
        <dbReference type="SAM" id="MobiDB-lite"/>
    </source>
</evidence>
<keyword evidence="5" id="KW-0236">DNA replication inhibitor</keyword>
<keyword evidence="6" id="KW-0234">DNA repair</keyword>
<evidence type="ECO:0000256" key="7">
    <source>
        <dbReference type="ARBA" id="ARBA00023242"/>
    </source>
</evidence>
<comment type="subcellular location">
    <subcellularLocation>
        <location evidence="1">Nucleus</location>
    </subcellularLocation>
</comment>
<feature type="region of interest" description="Disordered" evidence="10">
    <location>
        <begin position="977"/>
        <end position="1000"/>
    </location>
</feature>
<dbReference type="PANTHER" id="PTHR22940:SF4">
    <property type="entry name" value="PROTEIN TIMELESS HOMOLOG"/>
    <property type="match status" value="1"/>
</dbReference>
<feature type="compositionally biased region" description="Basic and acidic residues" evidence="10">
    <location>
        <begin position="981"/>
        <end position="991"/>
    </location>
</feature>
<dbReference type="InterPro" id="IPR006906">
    <property type="entry name" value="Timeless_N"/>
</dbReference>
<evidence type="ECO:0000259" key="11">
    <source>
        <dbReference type="Pfam" id="PF04821"/>
    </source>
</evidence>
<dbReference type="GO" id="GO:0031298">
    <property type="term" value="C:replication fork protection complex"/>
    <property type="evidence" value="ECO:0007669"/>
    <property type="project" value="TreeGrafter"/>
</dbReference>
<dbReference type="GO" id="GO:0043111">
    <property type="term" value="P:replication fork arrest"/>
    <property type="evidence" value="ECO:0007669"/>
    <property type="project" value="TreeGrafter"/>
</dbReference>
<dbReference type="GO" id="GO:0003677">
    <property type="term" value="F:DNA binding"/>
    <property type="evidence" value="ECO:0007669"/>
    <property type="project" value="TreeGrafter"/>
</dbReference>
<feature type="domain" description="Timeless N-terminal" evidence="11">
    <location>
        <begin position="40"/>
        <end position="308"/>
    </location>
</feature>
<feature type="region of interest" description="Disordered" evidence="10">
    <location>
        <begin position="791"/>
        <end position="815"/>
    </location>
</feature>
<feature type="region of interest" description="Disordered" evidence="10">
    <location>
        <begin position="569"/>
        <end position="597"/>
    </location>
</feature>
<evidence type="ECO:0000313" key="13">
    <source>
        <dbReference type="Proteomes" id="UP000813423"/>
    </source>
</evidence>
<keyword evidence="9" id="KW-0131">Cell cycle</keyword>
<evidence type="ECO:0000256" key="3">
    <source>
        <dbReference type="ARBA" id="ARBA00021529"/>
    </source>
</evidence>
<dbReference type="AlphaFoldDB" id="A0A229WFL9"/>
<evidence type="ECO:0000256" key="2">
    <source>
        <dbReference type="ARBA" id="ARBA00008174"/>
    </source>
</evidence>
<feature type="compositionally biased region" description="Polar residues" evidence="10">
    <location>
        <begin position="1045"/>
        <end position="1054"/>
    </location>
</feature>
<reference evidence="12" key="1">
    <citation type="submission" date="2021-08" db="EMBL/GenBank/DDBJ databases">
        <title>Global Aspergillus fumigatus from environmental and clinical sources.</title>
        <authorList>
            <person name="Barber A."/>
            <person name="Sae-Ong T."/>
        </authorList>
    </citation>
    <scope>NUCLEOTIDE SEQUENCE</scope>
    <source>
        <strain evidence="12">NRZ-2016-071</strain>
    </source>
</reference>
<name>A0A229WFL9_ASPFM</name>
<feature type="compositionally biased region" description="Acidic residues" evidence="10">
    <location>
        <begin position="954"/>
        <end position="963"/>
    </location>
</feature>
<dbReference type="GO" id="GO:0000076">
    <property type="term" value="P:DNA replication checkpoint signaling"/>
    <property type="evidence" value="ECO:0007669"/>
    <property type="project" value="TreeGrafter"/>
</dbReference>
<evidence type="ECO:0000256" key="9">
    <source>
        <dbReference type="ARBA" id="ARBA00023306"/>
    </source>
</evidence>
<keyword evidence="7" id="KW-0539">Nucleus</keyword>
<protein>
    <recommendedName>
        <fullName evidence="3">Topoisomerase 1-associated factor 1</fullName>
    </recommendedName>
</protein>
<comment type="similarity">
    <text evidence="2">Belongs to the timeless family.</text>
</comment>
<evidence type="ECO:0000256" key="1">
    <source>
        <dbReference type="ARBA" id="ARBA00004123"/>
    </source>
</evidence>
<dbReference type="PANTHER" id="PTHR22940">
    <property type="entry name" value="TIMEOUT/TIMELESS-2"/>
    <property type="match status" value="1"/>
</dbReference>
<proteinExistence type="inferred from homology"/>
<dbReference type="InterPro" id="IPR044998">
    <property type="entry name" value="Timeless"/>
</dbReference>
<evidence type="ECO:0000256" key="8">
    <source>
        <dbReference type="ARBA" id="ARBA00023254"/>
    </source>
</evidence>
<evidence type="ECO:0000256" key="4">
    <source>
        <dbReference type="ARBA" id="ARBA00022763"/>
    </source>
</evidence>
<feature type="region of interest" description="Disordered" evidence="10">
    <location>
        <begin position="879"/>
        <end position="965"/>
    </location>
</feature>
<feature type="compositionally biased region" description="Acidic residues" evidence="10">
    <location>
        <begin position="583"/>
        <end position="597"/>
    </location>
</feature>
<dbReference type="GO" id="GO:0051321">
    <property type="term" value="P:meiotic cell cycle"/>
    <property type="evidence" value="ECO:0007669"/>
    <property type="project" value="UniProtKB-KW"/>
</dbReference>
<feature type="region of interest" description="Disordered" evidence="10">
    <location>
        <begin position="1021"/>
        <end position="1159"/>
    </location>
</feature>
<sequence>MDEEGAPLSEGVQVVDPDVRAHVYSLVTALGGFNGESADRYVLGDDALACLRDIKRWLKLYDEKHNRMDVARCLGEANLVNGDLLPILTLWSTSGQKSKHMSRIALACLELLVPLTWPLEVHSEMTVNHHRHTPYLQQAQVLYKRGILSHGSGSILRTIIRIGLPSMAVPRSERTTRDEGILKLMLYFLRNIAVISPNARLAAEGDEEETSRSATINAFQNQDAFALLLTMCSNVGEDFSLQDVVLLEILFHIVKGVNVEKLFMNDAQRKAKRTDELGELLQKESSLRREYAKNAPTRHGRFGTMIWVKRDDAKVSTVSGQDVLKDSQTTLHKMDQSKKWNKPQIRRRAAEVTANNDFNTPVNINSTATKNLRMFVEEFLDSGFNPLFTHVRKAIEREADRVMDINTRQFFYTVAWFLEAERVRRAHQREKRHLGDTPLKEIEPDSFALVASVLNQETFVFLNRSMQYSYDNKDVEDLTAEMRCFTQILLTVQEMAQSPLEEDQEIADNIQNRIFYEETTHDRIVAIVRGYKDQGFGYLDACTELAHVFLRMLEHYSKENVDMHVRSRRRAKRKAKQAKQADIEGDDEEEASEEEDLMDVERISKERKFDFRRFAAKFCNQSCVDTFIAFTKYYRELNVDQLKRAHRYFYRIAFKQEMSVLLFRLDIINLFYRMIKGPGALDSNKPIFKEWEELVRQIIRRMIKKIDQRPALITELLFSKINSTVFYLEYGHEKQTISASKRPPAELEVEPREAKTIDEKIRIVVHVMVKDEHTDLVKWVSDVLNSAADEREAWESQEQHSGGQKAPNPMIPVKSDNESCQKAMFSNAKLRLLMSLVRFERLGMEDVPGASWVVPSSLNSQELRHTRSIIEQCLTEPVTENSDRDLSQLIRRKSGNNTRRDRDDQMANVDFGSDSEGDDNVPDGPLFPPNPRSRANALEQLKKQRKKRRKQAGEEEEPDEEDLEARRRARLENALARQAKIKSDLYIHASDEETDEEADQEFFRLEEQRRKEQAERIRKALLHGVVEEVSENSRKKSSGRKRQSDQYTASTADSQSKRQRRLQQTEGLDGNDDLVVAGTEARSPDSLGQGSPSLKGANDVEDTLVTSEENELDFDDDLAFSRNRTRDKVLSAENDDSDTEPPAPDTIDEDGEEAAAVAAPPRRRVRAGFVIESDSE</sequence>
<keyword evidence="8" id="KW-0469">Meiosis</keyword>